<comment type="caution">
    <text evidence="3">The sequence shown here is derived from an EMBL/GenBank/DDBJ whole genome shotgun (WGS) entry which is preliminary data.</text>
</comment>
<evidence type="ECO:0008006" key="5">
    <source>
        <dbReference type="Google" id="ProtNLM"/>
    </source>
</evidence>
<feature type="transmembrane region" description="Helical" evidence="1">
    <location>
        <begin position="305"/>
        <end position="328"/>
    </location>
</feature>
<accession>A0A0G0SD91</accession>
<feature type="chain" id="PRO_5002534384" description="DUF11 domain-containing protein" evidence="2">
    <location>
        <begin position="28"/>
        <end position="371"/>
    </location>
</feature>
<proteinExistence type="predicted"/>
<dbReference type="AlphaFoldDB" id="A0A0G0SD91"/>
<evidence type="ECO:0000313" key="3">
    <source>
        <dbReference type="EMBL" id="KKR23622.1"/>
    </source>
</evidence>
<dbReference type="InterPro" id="IPR043993">
    <property type="entry name" value="T4SS_pilin"/>
</dbReference>
<keyword evidence="2" id="KW-0732">Signal</keyword>
<protein>
    <recommendedName>
        <fullName evidence="5">DUF11 domain-containing protein</fullName>
    </recommendedName>
</protein>
<gene>
    <name evidence="3" type="ORF">UT53_C0011G0007</name>
</gene>
<keyword evidence="1" id="KW-1133">Transmembrane helix</keyword>
<keyword evidence="1" id="KW-0472">Membrane</keyword>
<dbReference type="PATRIC" id="fig|1619031.3.peg.273"/>
<evidence type="ECO:0000256" key="2">
    <source>
        <dbReference type="SAM" id="SignalP"/>
    </source>
</evidence>
<keyword evidence="1" id="KW-0812">Transmembrane</keyword>
<feature type="signal peptide" evidence="2">
    <location>
        <begin position="1"/>
        <end position="27"/>
    </location>
</feature>
<feature type="transmembrane region" description="Helical" evidence="1">
    <location>
        <begin position="340"/>
        <end position="362"/>
    </location>
</feature>
<reference evidence="3 4" key="1">
    <citation type="journal article" date="2015" name="Nature">
        <title>rRNA introns, odd ribosomes, and small enigmatic genomes across a large radiation of phyla.</title>
        <authorList>
            <person name="Brown C.T."/>
            <person name="Hug L.A."/>
            <person name="Thomas B.C."/>
            <person name="Sharon I."/>
            <person name="Castelle C.J."/>
            <person name="Singh A."/>
            <person name="Wilkins M.J."/>
            <person name="Williams K.H."/>
            <person name="Banfield J.F."/>
        </authorList>
    </citation>
    <scope>NUCLEOTIDE SEQUENCE [LARGE SCALE GENOMIC DNA]</scope>
</reference>
<dbReference type="Pfam" id="PF18895">
    <property type="entry name" value="T4SS_pilin"/>
    <property type="match status" value="1"/>
</dbReference>
<evidence type="ECO:0000313" key="4">
    <source>
        <dbReference type="Proteomes" id="UP000034764"/>
    </source>
</evidence>
<dbReference type="EMBL" id="LBXD01000011">
    <property type="protein sequence ID" value="KKR23622.1"/>
    <property type="molecule type" value="Genomic_DNA"/>
</dbReference>
<name>A0A0G0SD91_9BACT</name>
<sequence length="371" mass="39571">MRRHIIYLAIAIAIIWIVPMLSSYANAATCQLTNITWTQESAKIGDLVKYKIDGKNCSLEKVHVVVWSDHSGSSDTREAEFDVYFPREGAVFISDWRVANSNPFTNASLYLVASINSSGSGTSVDSSKTGTIKYLKVAPVIDQNPTVTITDFSITPITIPANEATRLKVTFKAKVDSPLYFIARCSGVQAFMIDGAGNKVYTQAIKPVSATNPNYSFDFNHDYTAGGDGVVAFRGKLECIGSAIVVLPTSSSVPITIGKGGGTGTGNTGAPGTPGTTQNYQFTVPNWLKGQPSSLTDLLDIIAKWLFNLAIPVAVGLIIWAGVLLMTAGANPANVKKGGAILKWVAIGLAIIFINKGFISLIRSVLELGNK</sequence>
<evidence type="ECO:0000256" key="1">
    <source>
        <dbReference type="SAM" id="Phobius"/>
    </source>
</evidence>
<dbReference type="Proteomes" id="UP000034764">
    <property type="component" value="Unassembled WGS sequence"/>
</dbReference>
<organism evidence="3 4">
    <name type="scientific">Candidatus Yanofskybacteria bacterium GW2011_GWD2_39_48</name>
    <dbReference type="NCBI Taxonomy" id="1619031"/>
    <lineage>
        <taxon>Bacteria</taxon>
        <taxon>Candidatus Yanofskyibacteriota</taxon>
    </lineage>
</organism>